<dbReference type="Proteomes" id="UP000076842">
    <property type="component" value="Unassembled WGS sequence"/>
</dbReference>
<dbReference type="InterPro" id="IPR032675">
    <property type="entry name" value="LRR_dom_sf"/>
</dbReference>
<dbReference type="InParanoid" id="A0A165CI02"/>
<evidence type="ECO:0000313" key="2">
    <source>
        <dbReference type="Proteomes" id="UP000076842"/>
    </source>
</evidence>
<dbReference type="AlphaFoldDB" id="A0A165CI02"/>
<dbReference type="Gene3D" id="3.80.10.10">
    <property type="entry name" value="Ribonuclease Inhibitor"/>
    <property type="match status" value="1"/>
</dbReference>
<proteinExistence type="predicted"/>
<protein>
    <recommendedName>
        <fullName evidence="3">F-box domain-containing protein</fullName>
    </recommendedName>
</protein>
<evidence type="ECO:0008006" key="3">
    <source>
        <dbReference type="Google" id="ProtNLM"/>
    </source>
</evidence>
<accession>A0A165CI02</accession>
<keyword evidence="2" id="KW-1185">Reference proteome</keyword>
<sequence>MGQLAEITELMEVIFSYLPHKPRVHLMNLSRANKQFHSIASSVFWHSMELDKVITLHRIALQRDHHILPYLGMEYSSLTLHRQSIELYAGCVRKLTLCMTAPNDRTKLMDAFDELASFKPLPILFSGLKAASLDVNEGAHLTYCLQILSNTLKELVITFDYSRTERVNDWEIALQNLYDFLATTTTLIKLVFKGRLPITEHNTDGLHRALRHLTELEILWISHPMLDDVGLEIISCSRHLRYLQITNMPSLRQETALARGSASLGTFTCLTGLTISTSVGQATLLLSALQSNLRLLVLRATTRSVGLDAELHELSHVISTSSPNLQTMDMHLYCTPVVRLNTGIPATLSFSSLNRLKACRKMRSFHFTCSVPASFVFEENHLTCIGKSWSLLQTFGCLWVQDTEFQGRIGVRSGYNVTLAAVISMAASLKHLMSVSLPFIMICKPGNEIAMDHGLSSLSVHAIYHEGVMDAATALRRLCPNTTITVTSSRHKPEWNSIKAAYMKMSILV</sequence>
<name>A0A165CI02_9BASI</name>
<dbReference type="SUPFAM" id="SSF52047">
    <property type="entry name" value="RNI-like"/>
    <property type="match status" value="1"/>
</dbReference>
<reference evidence="1 2" key="1">
    <citation type="journal article" date="2016" name="Mol. Biol. Evol.">
        <title>Comparative Genomics of Early-Diverging Mushroom-Forming Fungi Provides Insights into the Origins of Lignocellulose Decay Capabilities.</title>
        <authorList>
            <person name="Nagy L.G."/>
            <person name="Riley R."/>
            <person name="Tritt A."/>
            <person name="Adam C."/>
            <person name="Daum C."/>
            <person name="Floudas D."/>
            <person name="Sun H."/>
            <person name="Yadav J.S."/>
            <person name="Pangilinan J."/>
            <person name="Larsson K.H."/>
            <person name="Matsuura K."/>
            <person name="Barry K."/>
            <person name="Labutti K."/>
            <person name="Kuo R."/>
            <person name="Ohm R.A."/>
            <person name="Bhattacharya S.S."/>
            <person name="Shirouzu T."/>
            <person name="Yoshinaga Y."/>
            <person name="Martin F.M."/>
            <person name="Grigoriev I.V."/>
            <person name="Hibbett D.S."/>
        </authorList>
    </citation>
    <scope>NUCLEOTIDE SEQUENCE [LARGE SCALE GENOMIC DNA]</scope>
    <source>
        <strain evidence="1 2">HHB12733</strain>
    </source>
</reference>
<dbReference type="EMBL" id="KV424141">
    <property type="protein sequence ID" value="KZT50834.1"/>
    <property type="molecule type" value="Genomic_DNA"/>
</dbReference>
<evidence type="ECO:0000313" key="1">
    <source>
        <dbReference type="EMBL" id="KZT50834.1"/>
    </source>
</evidence>
<gene>
    <name evidence="1" type="ORF">CALCODRAFT_513053</name>
</gene>
<organism evidence="1 2">
    <name type="scientific">Calocera cornea HHB12733</name>
    <dbReference type="NCBI Taxonomy" id="1353952"/>
    <lineage>
        <taxon>Eukaryota</taxon>
        <taxon>Fungi</taxon>
        <taxon>Dikarya</taxon>
        <taxon>Basidiomycota</taxon>
        <taxon>Agaricomycotina</taxon>
        <taxon>Dacrymycetes</taxon>
        <taxon>Dacrymycetales</taxon>
        <taxon>Dacrymycetaceae</taxon>
        <taxon>Calocera</taxon>
    </lineage>
</organism>